<dbReference type="InParanoid" id="A0A7J6ICX6"/>
<dbReference type="SUPFAM" id="SSF48576">
    <property type="entry name" value="Terpenoid synthases"/>
    <property type="match status" value="1"/>
</dbReference>
<proteinExistence type="predicted"/>
<protein>
    <submittedName>
        <fullName evidence="1">Aristolochene synthase</fullName>
    </submittedName>
</protein>
<sequence length="226" mass="25697">MFFLVNDLLGHMTSEEGSSYIEKLSSIITCEVAPTEGEAIEKVVYDVWKRIAVIDDILAREVMELMQNFWRSHTNNKSLEGRRIAGLLECQDQADGSRIVMALDRLVKGVHLSQEEAHSVAGIEFLFARHAAALNDLASWEEDRHTERDIDAPAFIPRNLVQVLSDELDVSSRCAENVLSEICQGWVEKMDHLVVERIEEGCSDSLREYLNFFTTPTCKSKPEDFY</sequence>
<dbReference type="RefSeq" id="XP_031877562.2">
    <property type="nucleotide sequence ID" value="XM_032025901.2"/>
</dbReference>
<organism evidence="1 2">
    <name type="scientific">Colletotrichum fructicola (strain Nara gc5)</name>
    <name type="common">Anthracnose fungus</name>
    <name type="synonym">Colletotrichum gloeosporioides (strain Nara gc5)</name>
    <dbReference type="NCBI Taxonomy" id="1213859"/>
    <lineage>
        <taxon>Eukaryota</taxon>
        <taxon>Fungi</taxon>
        <taxon>Dikarya</taxon>
        <taxon>Ascomycota</taxon>
        <taxon>Pezizomycotina</taxon>
        <taxon>Sordariomycetes</taxon>
        <taxon>Hypocreomycetidae</taxon>
        <taxon>Glomerellales</taxon>
        <taxon>Glomerellaceae</taxon>
        <taxon>Colletotrichum</taxon>
        <taxon>Colletotrichum gloeosporioides species complex</taxon>
    </lineage>
</organism>
<dbReference type="OrthoDB" id="3004402at2759"/>
<dbReference type="InterPro" id="IPR008949">
    <property type="entry name" value="Isoprenoid_synthase_dom_sf"/>
</dbReference>
<accession>A0A7J6ICX6</accession>
<dbReference type="EMBL" id="ANPB02000011">
    <property type="protein sequence ID" value="KAF4474188.1"/>
    <property type="molecule type" value="Genomic_DNA"/>
</dbReference>
<dbReference type="Gene3D" id="1.10.600.10">
    <property type="entry name" value="Farnesyl Diphosphate Synthase"/>
    <property type="match status" value="1"/>
</dbReference>
<reference evidence="1 2" key="2">
    <citation type="submission" date="2020-04" db="EMBL/GenBank/DDBJ databases">
        <title>Genome sequencing and assembly of multiple isolates from the Colletotrichum gloeosporioides species complex.</title>
        <authorList>
            <person name="Gan P."/>
            <person name="Shirasu K."/>
        </authorList>
    </citation>
    <scope>NUCLEOTIDE SEQUENCE [LARGE SCALE GENOMIC DNA]</scope>
    <source>
        <strain evidence="1 2">Nara gc5</strain>
    </source>
</reference>
<name>A0A7J6ICX6_COLFN</name>
<dbReference type="GeneID" id="43610049"/>
<gene>
    <name evidence="1" type="primary">Ari1-3</name>
    <name evidence="1" type="ORF">CGGC5_v016943</name>
</gene>
<reference evidence="1 2" key="1">
    <citation type="submission" date="2012-08" db="EMBL/GenBank/DDBJ databases">
        <authorList>
            <person name="Gan P.H.P."/>
            <person name="Ikeda K."/>
            <person name="Irieda H."/>
            <person name="Narusaka M."/>
            <person name="O'Connell R.J."/>
            <person name="Narusaka Y."/>
            <person name="Takano Y."/>
            <person name="Kubo Y."/>
            <person name="Shirasu K."/>
        </authorList>
    </citation>
    <scope>NUCLEOTIDE SEQUENCE [LARGE SCALE GENOMIC DNA]</scope>
    <source>
        <strain evidence="1 2">Nara gc5</strain>
    </source>
</reference>
<dbReference type="AlphaFoldDB" id="A0A7J6ICX6"/>
<evidence type="ECO:0000313" key="1">
    <source>
        <dbReference type="EMBL" id="KAF4474188.1"/>
    </source>
</evidence>
<dbReference type="Pfam" id="PF19086">
    <property type="entry name" value="Terpene_syn_C_2"/>
    <property type="match status" value="1"/>
</dbReference>
<comment type="caution">
    <text evidence="1">The sequence shown here is derived from an EMBL/GenBank/DDBJ whole genome shotgun (WGS) entry which is preliminary data.</text>
</comment>
<dbReference type="Proteomes" id="UP000011096">
    <property type="component" value="Unassembled WGS sequence"/>
</dbReference>
<keyword evidence="2" id="KW-1185">Reference proteome</keyword>
<evidence type="ECO:0000313" key="2">
    <source>
        <dbReference type="Proteomes" id="UP000011096"/>
    </source>
</evidence>